<evidence type="ECO:0000313" key="2">
    <source>
        <dbReference type="Proteomes" id="UP000298681"/>
    </source>
</evidence>
<name>A0A4Z1RHD2_9GAMM</name>
<dbReference type="Gene3D" id="3.40.630.40">
    <property type="entry name" value="Zn-dependent exopeptidases"/>
    <property type="match status" value="1"/>
</dbReference>
<dbReference type="InterPro" id="IPR007709">
    <property type="entry name" value="N-FG_amidohydro"/>
</dbReference>
<proteinExistence type="predicted"/>
<dbReference type="Proteomes" id="UP000298681">
    <property type="component" value="Unassembled WGS sequence"/>
</dbReference>
<dbReference type="EMBL" id="SPUH01000001">
    <property type="protein sequence ID" value="TKS54107.1"/>
    <property type="molecule type" value="Genomic_DNA"/>
</dbReference>
<dbReference type="Pfam" id="PF05013">
    <property type="entry name" value="FGase"/>
    <property type="match status" value="1"/>
</dbReference>
<comment type="caution">
    <text evidence="1">The sequence shown here is derived from an EMBL/GenBank/DDBJ whole genome shotgun (WGS) entry which is preliminary data.</text>
</comment>
<sequence length="286" mass="31911">MTPSTAAAGARVRQSGFFLHDTRLVAASPCDEWDLVIGDGPVVAAAIHDGHAMRPSLQRHLAIDTASRRRDEDPLTGLFTGVGDVRLRARRSRFEVDLNRPRETALSSNPEDTWGIRFWRDDLPHEELQASLAVHDRFYAMVTELFDALLDRHRSLLVIDLHSYNHRRDGPDSCAPADGNPDIDLGVTTLDRARWGDAVHAFAEAMRSAPVAGGAPDVRENVRYPGGGHFPEWIHARYGSRICTISIEYKKNFMDEWTGHADIARLYDLQAGLERAVAAVRPEFGR</sequence>
<evidence type="ECO:0000313" key="1">
    <source>
        <dbReference type="EMBL" id="TKS54107.1"/>
    </source>
</evidence>
<dbReference type="GO" id="GO:0016787">
    <property type="term" value="F:hydrolase activity"/>
    <property type="evidence" value="ECO:0007669"/>
    <property type="project" value="UniProtKB-KW"/>
</dbReference>
<dbReference type="AlphaFoldDB" id="A0A4Z1RHD2"/>
<keyword evidence="2" id="KW-1185">Reference proteome</keyword>
<protein>
    <submittedName>
        <fullName evidence="1">N-formylglutamate amidohydrolase</fullName>
    </submittedName>
</protein>
<reference evidence="1 2" key="1">
    <citation type="submission" date="2019-01" db="EMBL/GenBank/DDBJ databases">
        <authorList>
            <person name="Zhang S."/>
        </authorList>
    </citation>
    <scope>NUCLEOTIDE SEQUENCE [LARGE SCALE GENOMIC DNA]</scope>
    <source>
        <strain evidence="1 2">1626</strain>
    </source>
</reference>
<accession>A0A4Z1RHD2</accession>
<dbReference type="SUPFAM" id="SSF53187">
    <property type="entry name" value="Zn-dependent exopeptidases"/>
    <property type="match status" value="1"/>
</dbReference>
<keyword evidence="1" id="KW-0378">Hydrolase</keyword>
<organism evidence="1 2">
    <name type="scientific">Luteimonas yindakuii</name>
    <dbReference type="NCBI Taxonomy" id="2565782"/>
    <lineage>
        <taxon>Bacteria</taxon>
        <taxon>Pseudomonadati</taxon>
        <taxon>Pseudomonadota</taxon>
        <taxon>Gammaproteobacteria</taxon>
        <taxon>Lysobacterales</taxon>
        <taxon>Lysobacteraceae</taxon>
        <taxon>Luteimonas</taxon>
    </lineage>
</organism>
<dbReference type="RefSeq" id="WP_134673488.1">
    <property type="nucleotide sequence ID" value="NZ_SPUH01000001.1"/>
</dbReference>
<gene>
    <name evidence="1" type="ORF">E4582_04520</name>
</gene>